<dbReference type="RefSeq" id="WP_314016198.1">
    <property type="nucleotide sequence ID" value="NZ_JAVTTP010000001.1"/>
</dbReference>
<keyword evidence="1" id="KW-1133">Transmembrane helix</keyword>
<keyword evidence="3" id="KW-1185">Reference proteome</keyword>
<evidence type="ECO:0000256" key="1">
    <source>
        <dbReference type="SAM" id="Phobius"/>
    </source>
</evidence>
<feature type="transmembrane region" description="Helical" evidence="1">
    <location>
        <begin position="66"/>
        <end position="87"/>
    </location>
</feature>
<organism evidence="2 3">
    <name type="scientific">Pricia mediterranea</name>
    <dbReference type="NCBI Taxonomy" id="3076079"/>
    <lineage>
        <taxon>Bacteria</taxon>
        <taxon>Pseudomonadati</taxon>
        <taxon>Bacteroidota</taxon>
        <taxon>Flavobacteriia</taxon>
        <taxon>Flavobacteriales</taxon>
        <taxon>Flavobacteriaceae</taxon>
        <taxon>Pricia</taxon>
    </lineage>
</organism>
<dbReference type="EMBL" id="JAVTTP010000001">
    <property type="protein sequence ID" value="MDT7829939.1"/>
    <property type="molecule type" value="Genomic_DNA"/>
</dbReference>
<reference evidence="2 3" key="1">
    <citation type="submission" date="2023-09" db="EMBL/GenBank/DDBJ databases">
        <title>Novel taxa isolated from Blanes Bay.</title>
        <authorList>
            <person name="Rey-Velasco X."/>
            <person name="Lucena T."/>
        </authorList>
    </citation>
    <scope>NUCLEOTIDE SEQUENCE [LARGE SCALE GENOMIC DNA]</scope>
    <source>
        <strain evidence="2 3">S334</strain>
    </source>
</reference>
<evidence type="ECO:0000313" key="3">
    <source>
        <dbReference type="Proteomes" id="UP001250656"/>
    </source>
</evidence>
<dbReference type="Pfam" id="PF07666">
    <property type="entry name" value="MpPF26"/>
    <property type="match status" value="1"/>
</dbReference>
<gene>
    <name evidence="2" type="ORF">RQM65_14825</name>
</gene>
<dbReference type="Proteomes" id="UP001250656">
    <property type="component" value="Unassembled WGS sequence"/>
</dbReference>
<sequence>MEQQKLPNVTIAIVLSIIGFVCCCIAGLPGIIFGGIALFLISKDEKLYRQQPENFTNYNQLKTAKILAWIAFILGVLYLAWSIFGFYQAGGWEGYMQQSQELMEQWGIEE</sequence>
<accession>A0ABU3L880</accession>
<name>A0ABU3L880_9FLAO</name>
<protein>
    <submittedName>
        <fullName evidence="2">CCC motif membrane protein</fullName>
    </submittedName>
</protein>
<dbReference type="NCBIfam" id="NF040945">
    <property type="entry name" value="CCC_membrane"/>
    <property type="match status" value="1"/>
</dbReference>
<proteinExistence type="predicted"/>
<dbReference type="InterPro" id="IPR011655">
    <property type="entry name" value="MpPF26"/>
</dbReference>
<keyword evidence="1" id="KW-0812">Transmembrane</keyword>
<comment type="caution">
    <text evidence="2">The sequence shown here is derived from an EMBL/GenBank/DDBJ whole genome shotgun (WGS) entry which is preliminary data.</text>
</comment>
<evidence type="ECO:0000313" key="2">
    <source>
        <dbReference type="EMBL" id="MDT7829939.1"/>
    </source>
</evidence>
<feature type="transmembrane region" description="Helical" evidence="1">
    <location>
        <begin position="12"/>
        <end position="41"/>
    </location>
</feature>
<keyword evidence="1" id="KW-0472">Membrane</keyword>